<evidence type="ECO:0008006" key="3">
    <source>
        <dbReference type="Google" id="ProtNLM"/>
    </source>
</evidence>
<evidence type="ECO:0000313" key="2">
    <source>
        <dbReference type="Proteomes" id="UP000219636"/>
    </source>
</evidence>
<dbReference type="SUPFAM" id="SSF52402">
    <property type="entry name" value="Adenine nucleotide alpha hydrolases-like"/>
    <property type="match status" value="1"/>
</dbReference>
<dbReference type="Proteomes" id="UP000219636">
    <property type="component" value="Unassembled WGS sequence"/>
</dbReference>
<dbReference type="EMBL" id="OBMQ01000008">
    <property type="protein sequence ID" value="SOC15828.1"/>
    <property type="molecule type" value="Genomic_DNA"/>
</dbReference>
<name>A0A285T424_9BACL</name>
<keyword evidence="2" id="KW-1185">Reference proteome</keyword>
<gene>
    <name evidence="1" type="ORF">SAMN05880501_108149</name>
</gene>
<proteinExistence type="predicted"/>
<accession>A0A285T424</accession>
<protein>
    <recommendedName>
        <fullName evidence="3">Asparagine synthetase domain-containing protein</fullName>
    </recommendedName>
</protein>
<evidence type="ECO:0000313" key="1">
    <source>
        <dbReference type="EMBL" id="SOC15828.1"/>
    </source>
</evidence>
<reference evidence="2" key="1">
    <citation type="submission" date="2017-08" db="EMBL/GenBank/DDBJ databases">
        <authorList>
            <person name="Varghese N."/>
            <person name="Submissions S."/>
        </authorList>
    </citation>
    <scope>NUCLEOTIDE SEQUENCE [LARGE SCALE GENOMIC DNA]</scope>
    <source>
        <strain evidence="2">JC22</strain>
    </source>
</reference>
<dbReference type="OrthoDB" id="2677560at2"/>
<dbReference type="AlphaFoldDB" id="A0A285T424"/>
<sequence>MLISYPNGIVDTKGFECFEQNNIKYFYSGIIWMRNQKAGEETIKKLANIYEKQRTIPFIELFGSYYVVIQEPNGKLTMFTDHSHLHCFFIGDHFLGTNFLEVIKENKARQFDHDALCEYLEFGKVLFGKTLYKNIKLSEPRHYYLLENGNLIVKDKTIGGIDKPSSIKDVNEFFKEMAYSLSDLSVTMSLTGGYDSRMIFANLNQHIPIKPFISGNNPKSKDIVISQKVAKAGGSFSEVIETPKVNVTEQYILSLFQNAQGISLFLNNSYIRIHTFVKNRKNKGFHCYITGAGGEMHKEIWWLADFPFYRKKSVNLNRFYEQRIHFQKEHVAFGEALEKNRQILKQRIVQELEKYKMPFNTQTYDSLFFQLKGKENSINFSVMSKFLPSYAPLWELELVRYSYQLPRSSQFFNYSMRKITTKASKNIARVPTDYGTTSSSEVLYIMRDILFQGVDYFIRACRMVARKYFNKNLFIGESQITWSIEQEVRSLPLAKKSLDYCINNNFIKEGTKMEDLSFSLLGRVIQVYLLGKYTGIQ</sequence>
<organism evidence="1 2">
    <name type="scientific">Ureibacillus xyleni</name>
    <dbReference type="NCBI Taxonomy" id="614648"/>
    <lineage>
        <taxon>Bacteria</taxon>
        <taxon>Bacillati</taxon>
        <taxon>Bacillota</taxon>
        <taxon>Bacilli</taxon>
        <taxon>Bacillales</taxon>
        <taxon>Caryophanaceae</taxon>
        <taxon>Ureibacillus</taxon>
    </lineage>
</organism>